<proteinExistence type="predicted"/>
<protein>
    <submittedName>
        <fullName evidence="2">Uncharacterized protein</fullName>
    </submittedName>
</protein>
<dbReference type="EMBL" id="ADBJ01000038">
    <property type="protein sequence ID" value="EFA78360.1"/>
    <property type="molecule type" value="Genomic_DNA"/>
</dbReference>
<dbReference type="InParanoid" id="D3BKD0"/>
<comment type="caution">
    <text evidence="2">The sequence shown here is derived from an EMBL/GenBank/DDBJ whole genome shotgun (WGS) entry which is preliminary data.</text>
</comment>
<dbReference type="GeneID" id="31364487"/>
<keyword evidence="1" id="KW-0472">Membrane</keyword>
<evidence type="ECO:0000256" key="1">
    <source>
        <dbReference type="SAM" id="Phobius"/>
    </source>
</evidence>
<keyword evidence="3" id="KW-1185">Reference proteome</keyword>
<feature type="transmembrane region" description="Helical" evidence="1">
    <location>
        <begin position="28"/>
        <end position="47"/>
    </location>
</feature>
<organism evidence="2 3">
    <name type="scientific">Heterostelium pallidum (strain ATCC 26659 / Pp 5 / PN500)</name>
    <name type="common">Cellular slime mold</name>
    <name type="synonym">Polysphondylium pallidum</name>
    <dbReference type="NCBI Taxonomy" id="670386"/>
    <lineage>
        <taxon>Eukaryota</taxon>
        <taxon>Amoebozoa</taxon>
        <taxon>Evosea</taxon>
        <taxon>Eumycetozoa</taxon>
        <taxon>Dictyostelia</taxon>
        <taxon>Acytosteliales</taxon>
        <taxon>Acytosteliaceae</taxon>
        <taxon>Heterostelium</taxon>
    </lineage>
</organism>
<dbReference type="Proteomes" id="UP000001396">
    <property type="component" value="Unassembled WGS sequence"/>
</dbReference>
<name>D3BKD0_HETP5</name>
<evidence type="ECO:0000313" key="3">
    <source>
        <dbReference type="Proteomes" id="UP000001396"/>
    </source>
</evidence>
<dbReference type="AlphaFoldDB" id="D3BKD0"/>
<gene>
    <name evidence="2" type="ORF">PPL_09011</name>
</gene>
<dbReference type="RefSeq" id="XP_020430485.1">
    <property type="nucleotide sequence ID" value="XM_020579810.1"/>
</dbReference>
<feature type="transmembrane region" description="Helical" evidence="1">
    <location>
        <begin position="67"/>
        <end position="85"/>
    </location>
</feature>
<evidence type="ECO:0000313" key="2">
    <source>
        <dbReference type="EMBL" id="EFA78360.1"/>
    </source>
</evidence>
<sequence>MEFISVFKIKVKYLNKVTLGTQLVPESFHTTSFVSTCCLFVCCYIFVPFNTFSGKLTEPDYDHLKNSSSSIFVVIIVTLLNVSICKSSGVFRSDINISIVETYEESNFEEYFSNHEVFWITGILVPKDGCSAGTTRICFIIDNEKSTTSQYSFVSQHRHLYIVFMFHTEFSLSIFPGGFHCHLYQHHHWRTLPIVYFDFTHLHSYSSTLKYLDSTLLLYTNP</sequence>
<keyword evidence="1" id="KW-1133">Transmembrane helix</keyword>
<accession>D3BKD0</accession>
<reference evidence="2 3" key="1">
    <citation type="journal article" date="2011" name="Genome Res.">
        <title>Phylogeny-wide analysis of social amoeba genomes highlights ancient origins for complex intercellular communication.</title>
        <authorList>
            <person name="Heidel A.J."/>
            <person name="Lawal H.M."/>
            <person name="Felder M."/>
            <person name="Schilde C."/>
            <person name="Helps N.R."/>
            <person name="Tunggal B."/>
            <person name="Rivero F."/>
            <person name="John U."/>
            <person name="Schleicher M."/>
            <person name="Eichinger L."/>
            <person name="Platzer M."/>
            <person name="Noegel A.A."/>
            <person name="Schaap P."/>
            <person name="Gloeckner G."/>
        </authorList>
    </citation>
    <scope>NUCLEOTIDE SEQUENCE [LARGE SCALE GENOMIC DNA]</scope>
    <source>
        <strain evidence="3">ATCC 26659 / Pp 5 / PN500</strain>
    </source>
</reference>
<keyword evidence="1" id="KW-0812">Transmembrane</keyword>